<evidence type="ECO:0000313" key="2">
    <source>
        <dbReference type="EMBL" id="GIG52151.1"/>
    </source>
</evidence>
<proteinExistence type="predicted"/>
<name>A0A919UH82_9ACTN</name>
<evidence type="ECO:0000313" key="3">
    <source>
        <dbReference type="Proteomes" id="UP000660611"/>
    </source>
</evidence>
<dbReference type="PANTHER" id="PTHR43252">
    <property type="entry name" value="TRANSCRIPTIONAL REGULATOR YQJI"/>
    <property type="match status" value="1"/>
</dbReference>
<dbReference type="EMBL" id="BONQ01000172">
    <property type="protein sequence ID" value="GIG52151.1"/>
    <property type="molecule type" value="Genomic_DNA"/>
</dbReference>
<dbReference type="InterPro" id="IPR005149">
    <property type="entry name" value="Tscrpt_reg_PadR_N"/>
</dbReference>
<reference evidence="2" key="1">
    <citation type="submission" date="2021-01" db="EMBL/GenBank/DDBJ databases">
        <title>Whole genome shotgun sequence of Dactylosporangium siamense NBRC 106093.</title>
        <authorList>
            <person name="Komaki H."/>
            <person name="Tamura T."/>
        </authorList>
    </citation>
    <scope>NUCLEOTIDE SEQUENCE</scope>
    <source>
        <strain evidence="2">NBRC 106093</strain>
    </source>
</reference>
<dbReference type="PANTHER" id="PTHR43252:SF6">
    <property type="entry name" value="NEGATIVE TRANSCRIPTION REGULATOR PADR"/>
    <property type="match status" value="1"/>
</dbReference>
<dbReference type="InterPro" id="IPR036390">
    <property type="entry name" value="WH_DNA-bd_sf"/>
</dbReference>
<keyword evidence="3" id="KW-1185">Reference proteome</keyword>
<comment type="caution">
    <text evidence="2">The sequence shown here is derived from an EMBL/GenBank/DDBJ whole genome shotgun (WGS) entry which is preliminary data.</text>
</comment>
<organism evidence="2 3">
    <name type="scientific">Dactylosporangium siamense</name>
    <dbReference type="NCBI Taxonomy" id="685454"/>
    <lineage>
        <taxon>Bacteria</taxon>
        <taxon>Bacillati</taxon>
        <taxon>Actinomycetota</taxon>
        <taxon>Actinomycetes</taxon>
        <taxon>Micromonosporales</taxon>
        <taxon>Micromonosporaceae</taxon>
        <taxon>Dactylosporangium</taxon>
    </lineage>
</organism>
<protein>
    <submittedName>
        <fullName evidence="2">PadR family transcriptional regulator</fullName>
    </submittedName>
</protein>
<sequence>MGFMNVSTTLLGLLEPQPSHGYELKHEYDTLFGIGKPLSFGQVYGTLSRLERDGQIVMHDSAPGGGPERRRYVITSDGVTRLEQWLAAPEQPEPHLQAVLYVKVVLALLSDRPASAYLDAQRTAHLDRMRELTAMRKAGPLRRSLLADFGLFHLEADLRWMEVTMARLNDLRAEVVR</sequence>
<dbReference type="SUPFAM" id="SSF46785">
    <property type="entry name" value="Winged helix' DNA-binding domain"/>
    <property type="match status" value="1"/>
</dbReference>
<gene>
    <name evidence="2" type="ORF">Dsi01nite_101920</name>
</gene>
<feature type="domain" description="Transcription regulator PadR N-terminal" evidence="1">
    <location>
        <begin position="10"/>
        <end position="83"/>
    </location>
</feature>
<dbReference type="Proteomes" id="UP000660611">
    <property type="component" value="Unassembled WGS sequence"/>
</dbReference>
<dbReference type="Gene3D" id="1.10.10.10">
    <property type="entry name" value="Winged helix-like DNA-binding domain superfamily/Winged helix DNA-binding domain"/>
    <property type="match status" value="1"/>
</dbReference>
<dbReference type="AlphaFoldDB" id="A0A919UH82"/>
<dbReference type="InterPro" id="IPR036388">
    <property type="entry name" value="WH-like_DNA-bd_sf"/>
</dbReference>
<accession>A0A919UH82</accession>
<evidence type="ECO:0000259" key="1">
    <source>
        <dbReference type="Pfam" id="PF03551"/>
    </source>
</evidence>
<dbReference type="Pfam" id="PF03551">
    <property type="entry name" value="PadR"/>
    <property type="match status" value="1"/>
</dbReference>